<feature type="transmembrane region" description="Helical" evidence="4">
    <location>
        <begin position="52"/>
        <end position="71"/>
    </location>
</feature>
<dbReference type="GO" id="GO:0022857">
    <property type="term" value="F:transmembrane transporter activity"/>
    <property type="evidence" value="ECO:0007669"/>
    <property type="project" value="InterPro"/>
</dbReference>
<evidence type="ECO:0000256" key="2">
    <source>
        <dbReference type="ARBA" id="ARBA00022989"/>
    </source>
</evidence>
<dbReference type="Gene3D" id="1.20.1250.20">
    <property type="entry name" value="MFS general substrate transporter like domains"/>
    <property type="match status" value="2"/>
</dbReference>
<evidence type="ECO:0000256" key="4">
    <source>
        <dbReference type="SAM" id="Phobius"/>
    </source>
</evidence>
<feature type="transmembrane region" description="Helical" evidence="4">
    <location>
        <begin position="374"/>
        <end position="393"/>
    </location>
</feature>
<sequence length="402" mass="43710">MSALSFFVRDSIAIPQRSWPHVTLLGTCHFMSDFYTNILPVMLPILALRFDISYAQCAALFMVFSVTMNFIQPFIGIVSDRRNLNYLMPLSIATATIFACLISLAPNIITLVLIVFLVGLCSSLFHPVSASVLSLVTPKHKPGLATSIFIVGGNLGFAIAPFLIAKYIEVFSDKYLIVISIPALITVALVYRRGLHIGVKKDKKDEKAFSVKSLFKNKEFILLNLAMGLRSWGYCAIVVFLTLLLSKQGYDSVNGAGALMVALLGCVAGGLIGGSVSDKFGSKAVIVFTLIVALVCFGYFLFNPYMTFLSLTALFLSGFGLYGSTAPAIVWLQSMLKNAASFATSLMLGLSFGFGYVATLITGFVADYVDLQSALIYTTLPALFAATLIMMFIKRPVVHHEH</sequence>
<feature type="transmembrane region" description="Helical" evidence="4">
    <location>
        <begin position="174"/>
        <end position="191"/>
    </location>
</feature>
<keyword evidence="2 4" id="KW-1133">Transmembrane helix</keyword>
<feature type="transmembrane region" description="Helical" evidence="4">
    <location>
        <begin position="148"/>
        <end position="168"/>
    </location>
</feature>
<feature type="transmembrane region" description="Helical" evidence="4">
    <location>
        <begin position="83"/>
        <end position="105"/>
    </location>
</feature>
<dbReference type="RefSeq" id="WP_113743260.1">
    <property type="nucleotide sequence ID" value="NZ_UAPV01000001.1"/>
</dbReference>
<feature type="transmembrane region" description="Helical" evidence="4">
    <location>
        <begin position="339"/>
        <end position="362"/>
    </location>
</feature>
<accession>A0A2X0WR78</accession>
<evidence type="ECO:0000256" key="3">
    <source>
        <dbReference type="ARBA" id="ARBA00023136"/>
    </source>
</evidence>
<keyword evidence="3 4" id="KW-0472">Membrane</keyword>
<dbReference type="Proteomes" id="UP000250086">
    <property type="component" value="Unassembled WGS sequence"/>
</dbReference>
<evidence type="ECO:0000256" key="1">
    <source>
        <dbReference type="ARBA" id="ARBA00022692"/>
    </source>
</evidence>
<feature type="domain" description="Major facilitator superfamily (MFS) profile" evidence="5">
    <location>
        <begin position="21"/>
        <end position="397"/>
    </location>
</feature>
<feature type="transmembrane region" description="Helical" evidence="4">
    <location>
        <begin position="111"/>
        <end position="136"/>
    </location>
</feature>
<evidence type="ECO:0000313" key="6">
    <source>
        <dbReference type="EMBL" id="SPT69072.1"/>
    </source>
</evidence>
<evidence type="ECO:0000313" key="7">
    <source>
        <dbReference type="Proteomes" id="UP000250086"/>
    </source>
</evidence>
<dbReference type="PANTHER" id="PTHR43129">
    <property type="entry name" value="FOSMIDOMYCIN RESISTANCE PROTEIN"/>
    <property type="match status" value="1"/>
</dbReference>
<dbReference type="EMBL" id="UAPV01000001">
    <property type="protein sequence ID" value="SPT69072.1"/>
    <property type="molecule type" value="Genomic_DNA"/>
</dbReference>
<dbReference type="SUPFAM" id="SSF103473">
    <property type="entry name" value="MFS general substrate transporter"/>
    <property type="match status" value="1"/>
</dbReference>
<feature type="transmembrane region" description="Helical" evidence="4">
    <location>
        <begin position="284"/>
        <end position="302"/>
    </location>
</feature>
<organism evidence="6 7">
    <name type="scientific">Anaerobiospirillum thomasii</name>
    <dbReference type="NCBI Taxonomy" id="179995"/>
    <lineage>
        <taxon>Bacteria</taxon>
        <taxon>Pseudomonadati</taxon>
        <taxon>Pseudomonadota</taxon>
        <taxon>Gammaproteobacteria</taxon>
        <taxon>Aeromonadales</taxon>
        <taxon>Succinivibrionaceae</taxon>
        <taxon>Anaerobiospirillum</taxon>
    </lineage>
</organism>
<dbReference type="Pfam" id="PF07690">
    <property type="entry name" value="MFS_1"/>
    <property type="match status" value="1"/>
</dbReference>
<evidence type="ECO:0000259" key="5">
    <source>
        <dbReference type="PROSITE" id="PS50850"/>
    </source>
</evidence>
<gene>
    <name evidence="6" type="primary">fsr_1</name>
    <name evidence="6" type="ORF">NCTC13093_00435</name>
</gene>
<feature type="transmembrane region" description="Helical" evidence="4">
    <location>
        <begin position="252"/>
        <end position="272"/>
    </location>
</feature>
<reference evidence="6 7" key="1">
    <citation type="submission" date="2018-06" db="EMBL/GenBank/DDBJ databases">
        <authorList>
            <consortium name="Pathogen Informatics"/>
            <person name="Doyle S."/>
        </authorList>
    </citation>
    <scope>NUCLEOTIDE SEQUENCE [LARGE SCALE GENOMIC DNA]</scope>
    <source>
        <strain evidence="6 7">NCTC13093</strain>
    </source>
</reference>
<dbReference type="AlphaFoldDB" id="A0A2X0WR78"/>
<dbReference type="InterPro" id="IPR036259">
    <property type="entry name" value="MFS_trans_sf"/>
</dbReference>
<dbReference type="PANTHER" id="PTHR43129:SF1">
    <property type="entry name" value="FOSMIDOMYCIN RESISTANCE PROTEIN"/>
    <property type="match status" value="1"/>
</dbReference>
<dbReference type="CDD" id="cd17478">
    <property type="entry name" value="MFS_FsR"/>
    <property type="match status" value="1"/>
</dbReference>
<dbReference type="InterPro" id="IPR011701">
    <property type="entry name" value="MFS"/>
</dbReference>
<proteinExistence type="predicted"/>
<dbReference type="GO" id="GO:0005886">
    <property type="term" value="C:plasma membrane"/>
    <property type="evidence" value="ECO:0007669"/>
    <property type="project" value="TreeGrafter"/>
</dbReference>
<feature type="transmembrane region" description="Helical" evidence="4">
    <location>
        <begin position="220"/>
        <end position="246"/>
    </location>
</feature>
<dbReference type="PROSITE" id="PS50850">
    <property type="entry name" value="MFS"/>
    <property type="match status" value="1"/>
</dbReference>
<protein>
    <submittedName>
        <fullName evidence="6">Fosmidomycin resistance protein</fullName>
    </submittedName>
</protein>
<keyword evidence="1 4" id="KW-0812">Transmembrane</keyword>
<dbReference type="InterPro" id="IPR020846">
    <property type="entry name" value="MFS_dom"/>
</dbReference>
<feature type="transmembrane region" description="Helical" evidence="4">
    <location>
        <begin position="308"/>
        <end position="332"/>
    </location>
</feature>
<keyword evidence="7" id="KW-1185">Reference proteome</keyword>
<name>A0A2X0WR78_9GAMM</name>